<evidence type="ECO:0000313" key="2">
    <source>
        <dbReference type="RefSeq" id="XP_016443490.1"/>
    </source>
</evidence>
<name>A0A1S3XUE7_TOBAC</name>
<reference evidence="2" key="1">
    <citation type="submission" date="2025-08" db="UniProtKB">
        <authorList>
            <consortium name="RefSeq"/>
        </authorList>
    </citation>
    <scope>IDENTIFICATION</scope>
</reference>
<accession>A0A1S3XUE7</accession>
<dbReference type="KEGG" id="nta:107768854"/>
<protein>
    <recommendedName>
        <fullName evidence="3">Retrotransposon gag domain-containing protein</fullName>
    </recommendedName>
</protein>
<feature type="compositionally biased region" description="Basic and acidic residues" evidence="1">
    <location>
        <begin position="117"/>
        <end position="133"/>
    </location>
</feature>
<feature type="compositionally biased region" description="Basic and acidic residues" evidence="1">
    <location>
        <begin position="153"/>
        <end position="163"/>
    </location>
</feature>
<sequence length="275" mass="32049">MLAYAFVKAHAGAIKVETRKSDLFKVKQRDDEILREFVSRFQMKRMDLPPVADDWVVQAFTQGLNPRSSFVSQQLKQNLIEYPTVTWADVHNRYQSKTRVKDDQLGAPSGSFYPIRPNDRSKRVVDHEPRPNKDLYQPYNEDRRSNGSGRNPARNEKRSDRGHSSWGLVSKNSFDRPLGARKAPRLSKYNFNVDAASIISAIGHIKDTKWPRPLHFDPTQRDHILMCKYHGTHGHRTEDCRQLREVVAWLFNNGHLQEFLSDRAKNHFRNRDSNK</sequence>
<proteinExistence type="predicted"/>
<dbReference type="OMA" id="DHILMCK"/>
<gene>
    <name evidence="2" type="primary">LOC107768854</name>
</gene>
<dbReference type="RefSeq" id="XP_016443490.1">
    <property type="nucleotide sequence ID" value="XM_016588004.1"/>
</dbReference>
<evidence type="ECO:0000256" key="1">
    <source>
        <dbReference type="SAM" id="MobiDB-lite"/>
    </source>
</evidence>
<dbReference type="AlphaFoldDB" id="A0A1S3XUE7"/>
<organism evidence="2">
    <name type="scientific">Nicotiana tabacum</name>
    <name type="common">Common tobacco</name>
    <dbReference type="NCBI Taxonomy" id="4097"/>
    <lineage>
        <taxon>Eukaryota</taxon>
        <taxon>Viridiplantae</taxon>
        <taxon>Streptophyta</taxon>
        <taxon>Embryophyta</taxon>
        <taxon>Tracheophyta</taxon>
        <taxon>Spermatophyta</taxon>
        <taxon>Magnoliopsida</taxon>
        <taxon>eudicotyledons</taxon>
        <taxon>Gunneridae</taxon>
        <taxon>Pentapetalae</taxon>
        <taxon>asterids</taxon>
        <taxon>lamiids</taxon>
        <taxon>Solanales</taxon>
        <taxon>Solanaceae</taxon>
        <taxon>Nicotianoideae</taxon>
        <taxon>Nicotianeae</taxon>
        <taxon>Nicotiana</taxon>
    </lineage>
</organism>
<dbReference type="PANTHER" id="PTHR33223">
    <property type="entry name" value="CCHC-TYPE DOMAIN-CONTAINING PROTEIN"/>
    <property type="match status" value="1"/>
</dbReference>
<dbReference type="PANTHER" id="PTHR33223:SF11">
    <property type="entry name" value="ELEMENT PROTEIN, PUTATIVE-RELATED"/>
    <property type="match status" value="1"/>
</dbReference>
<feature type="region of interest" description="Disordered" evidence="1">
    <location>
        <begin position="99"/>
        <end position="168"/>
    </location>
</feature>
<evidence type="ECO:0008006" key="3">
    <source>
        <dbReference type="Google" id="ProtNLM"/>
    </source>
</evidence>
<dbReference type="OrthoDB" id="1226766at2759"/>
<dbReference type="PaxDb" id="4097-A0A1S3XUE7"/>